<dbReference type="SUPFAM" id="SSF143447">
    <property type="entry name" value="AMMECR1-like"/>
    <property type="match status" value="1"/>
</dbReference>
<accession>B8GMU2</accession>
<reference evidence="2 3" key="1">
    <citation type="journal article" date="2011" name="Stand. Genomic Sci.">
        <title>Complete genome sequence of 'Thioalkalivibrio sulfidophilus' HL-EbGr7.</title>
        <authorList>
            <person name="Muyzer G."/>
            <person name="Sorokin D.Y."/>
            <person name="Mavromatis K."/>
            <person name="Lapidus A."/>
            <person name="Clum A."/>
            <person name="Ivanova N."/>
            <person name="Pati A."/>
            <person name="d'Haeseleer P."/>
            <person name="Woyke T."/>
            <person name="Kyrpides N.C."/>
        </authorList>
    </citation>
    <scope>NUCLEOTIDE SEQUENCE [LARGE SCALE GENOMIC DNA]</scope>
    <source>
        <strain evidence="2 3">HL-EbGR7</strain>
    </source>
</reference>
<keyword evidence="3" id="KW-1185">Reference proteome</keyword>
<dbReference type="eggNOG" id="COG2078">
    <property type="taxonomic scope" value="Bacteria"/>
</dbReference>
<dbReference type="HOGENOM" id="CLU_095686_1_1_6"/>
<dbReference type="InterPro" id="IPR027623">
    <property type="entry name" value="AmmeMemoSam_A"/>
</dbReference>
<gene>
    <name evidence="2" type="ordered locus">Tgr7_2682</name>
</gene>
<name>B8GMU2_THISH</name>
<dbReference type="KEGG" id="tgr:Tgr7_2682"/>
<dbReference type="InterPro" id="IPR002733">
    <property type="entry name" value="AMMECR1_domain"/>
</dbReference>
<proteinExistence type="predicted"/>
<dbReference type="AlphaFoldDB" id="B8GMU2"/>
<dbReference type="PANTHER" id="PTHR13016">
    <property type="entry name" value="AMMECR1 HOMOLOG"/>
    <property type="match status" value="1"/>
</dbReference>
<dbReference type="Gene3D" id="3.30.1490.150">
    <property type="entry name" value="Hypothetical protein ph0010, domain 2"/>
    <property type="match status" value="1"/>
</dbReference>
<dbReference type="Proteomes" id="UP000002383">
    <property type="component" value="Chromosome"/>
</dbReference>
<dbReference type="PROSITE" id="PS51112">
    <property type="entry name" value="AMMECR1"/>
    <property type="match status" value="1"/>
</dbReference>
<dbReference type="EMBL" id="CP001339">
    <property type="protein sequence ID" value="ACL73757.1"/>
    <property type="molecule type" value="Genomic_DNA"/>
</dbReference>
<dbReference type="InterPro" id="IPR036071">
    <property type="entry name" value="AMMECR1_dom_sf"/>
</dbReference>
<organism evidence="2 3">
    <name type="scientific">Thioalkalivibrio sulfidiphilus (strain HL-EbGR7)</name>
    <dbReference type="NCBI Taxonomy" id="396588"/>
    <lineage>
        <taxon>Bacteria</taxon>
        <taxon>Pseudomonadati</taxon>
        <taxon>Pseudomonadota</taxon>
        <taxon>Gammaproteobacteria</taxon>
        <taxon>Chromatiales</taxon>
        <taxon>Ectothiorhodospiraceae</taxon>
        <taxon>Thioalkalivibrio</taxon>
    </lineage>
</organism>
<evidence type="ECO:0000313" key="2">
    <source>
        <dbReference type="EMBL" id="ACL73757.1"/>
    </source>
</evidence>
<dbReference type="NCBIfam" id="TIGR00296">
    <property type="entry name" value="TIGR00296 family protein"/>
    <property type="match status" value="1"/>
</dbReference>
<sequence length="202" mass="21461">MPSVTEALAPGAGRELLAVARESILHGLSQGVPSSPDPADYDHPLQAPGASFVTLRSAGGDLRGCIGHLEAHRPLVLDVAGNAFSAAFLDPRFSPVNEAEFTQLDIHISVLGPSEPLPADAWRDLPSYLQPGHHGLIIQLGSRRATFLPAVWAQLPEAQEFVAALYRKAGLEAFADASGRITGLSAWVYTVHEIHSQTSAFS</sequence>
<dbReference type="InterPro" id="IPR023473">
    <property type="entry name" value="AMMECR1"/>
</dbReference>
<protein>
    <recommendedName>
        <fullName evidence="1">AMMECR1 domain-containing protein</fullName>
    </recommendedName>
</protein>
<dbReference type="RefSeq" id="WP_012639232.1">
    <property type="nucleotide sequence ID" value="NC_011901.1"/>
</dbReference>
<dbReference type="NCBIfam" id="TIGR04335">
    <property type="entry name" value="AmmeMemoSam_A"/>
    <property type="match status" value="1"/>
</dbReference>
<dbReference type="InterPro" id="IPR027485">
    <property type="entry name" value="AMMECR1_N"/>
</dbReference>
<dbReference type="Pfam" id="PF01871">
    <property type="entry name" value="AMMECR1"/>
    <property type="match status" value="1"/>
</dbReference>
<feature type="domain" description="AMMECR1" evidence="1">
    <location>
        <begin position="11"/>
        <end position="200"/>
    </location>
</feature>
<evidence type="ECO:0000313" key="3">
    <source>
        <dbReference type="Proteomes" id="UP000002383"/>
    </source>
</evidence>
<evidence type="ECO:0000259" key="1">
    <source>
        <dbReference type="PROSITE" id="PS51112"/>
    </source>
</evidence>
<dbReference type="Gene3D" id="3.30.700.20">
    <property type="entry name" value="Hypothetical protein ph0010, domain 1"/>
    <property type="match status" value="1"/>
</dbReference>
<dbReference type="PANTHER" id="PTHR13016:SF0">
    <property type="entry name" value="AMME SYNDROME CANDIDATE GENE 1 PROTEIN"/>
    <property type="match status" value="1"/>
</dbReference>
<dbReference type="OrthoDB" id="9782820at2"/>
<dbReference type="STRING" id="396588.Tgr7_2682"/>